<evidence type="ECO:0000256" key="1">
    <source>
        <dbReference type="SAM" id="SignalP"/>
    </source>
</evidence>
<keyword evidence="3" id="KW-1185">Reference proteome</keyword>
<feature type="chain" id="PRO_5009186103" evidence="1">
    <location>
        <begin position="24"/>
        <end position="1561"/>
    </location>
</feature>
<sequence length="1561" mass="175549">MLTGQKFIFGIFVLFFLCGSLHSQDTPSAPVELTPNVKAILKDNDVADFAPEYKFFIENYRQGRFSPEVKEDFKISLLKLEAMRIRVRYDLRDLFEAIQFAKEKHKFDGEQMKNLSHAIRGASEQFNRVKFLAYLKTLHGFMKDTAIYTDRYQSVYFRNATYQVLLNEDGTQNDEVLVVKSSSNLTVEEALARSKAGYKAPEPKPRDPMTEELPEQFKEFGQVIHLIKGDLVLASTTDTAVIEGTSGYFRFDKNVFIGQDGLVDWSDLGMPQSEMKVRLRNYELAVNQRSFKFEDVLFNQPAKIESPIGGELYLNIRPSRNERGTYPRFVSYNANTPIKGLGSEKITFKGGINYEGLDFYSRSLYEETAVITGTIDGVKRFTARSKDFTFNNNDSTVSSKDAELTIYHMSDSVYHPAVEFDYDYEKDLLQLETSVKGYKTTPFRSSYYNMDISGDALSWDLNSDSLNFAINSARADVPLMLESKDFYSNAKFEDLAQIFNFHPLLMAVNMAENAKGDVFYTSQMARDKNLDESLVKKTMELLMSRGMVKFDRLTGRVEVLEKGYHYAAAGRKDPNYDDILIPSIIDNAPNATMSFKDSVLTVRGVQRFVVSDSLDVLIAPEDGVMRVLKNRDIEFNGSLNAGNFQFNGTNFRFRYDSFLVNMEKIDSIKLQVINERGQREELSNKLVGTSGKILINEPDNKSAFRSLPEYPIFSSTKSANVYFGKKDVLKGAYDSTVYFDVPPFVLDSVADADPSKYAFQGTFYSGGILPVFEESLKLMKDKSFGFQHAIPDSGYNLYSQGARLYGDLKMDENGLSTPGNIEYLTGTFTQERATLFLDSLVAPKGIKATLTRGIVDTVSFPSMSLEAYDMNFLAKRDSMVLKNLEFKKPFQIFDNQAQLRGEMVLRKVGLFGAGEMEINGAKLTSDSISFNADSFKSRHTEFTLAAPNTRKPILTTSNSNVNFDVDNALATIEPGIAGEASLEFPFAQFKTSIPTALWDVNQKSVTMTKPESVPIEQSFFYSTNKRLDSLAFSATAGFYDIEKKELNVKGIPFIKVADAKITPQGNELTILENSRIEKLENAVILIDTANAYHRIFNAEVEILSRTQFRGQGTYELVNAQADTFSIQFDQFQFVENDEVHGPHTKSSGRVLASQEVVISPGFIYEGELTMYAYKKALELNGAVKLDLQKLSERNVWIEHASNDDVEEVVIPFDQAVTREGSPLNAGLHFDSRRNPYMSFITEKRDPADDDFFVPRGGNLFYDNDRGAYKIENPAKSQNPELNYAGSMFSYQESTQDVTFEGRLNFLAGPKGTNVQASGKGDGNLESMEFDLDAMFVLSFGLPVEGLAAIGQNLTDMAENLGVTRALSDRSELIYRVAEFIGDDATREWDESYGTVPIPLATASPNGELIKDLVISNVHMKWSKQTNSFYSEGPIGVSNVSNIDLNMELQGFIEVRKTREGDIITILLQMTDGTWYFFNYDGFSFTSFSSNEIYNATVLNTNKGKTQIGSFKVSLGSIPQISNWARDFRKLYYGIDEPYKLLMSTESSQTLKKKKAVTGDGF</sequence>
<gene>
    <name evidence="2" type="ORF">BFP71_00100</name>
</gene>
<dbReference type="STRING" id="1563681.BFP71_00100"/>
<keyword evidence="1" id="KW-0732">Signal</keyword>
<name>A0A1E5T7T5_9BACT</name>
<evidence type="ECO:0000313" key="3">
    <source>
        <dbReference type="Proteomes" id="UP000095552"/>
    </source>
</evidence>
<dbReference type="EMBL" id="MDGQ01000002">
    <property type="protein sequence ID" value="OEK07445.1"/>
    <property type="molecule type" value="Genomic_DNA"/>
</dbReference>
<organism evidence="2 3">
    <name type="scientific">Roseivirga misakiensis</name>
    <dbReference type="NCBI Taxonomy" id="1563681"/>
    <lineage>
        <taxon>Bacteria</taxon>
        <taxon>Pseudomonadati</taxon>
        <taxon>Bacteroidota</taxon>
        <taxon>Cytophagia</taxon>
        <taxon>Cytophagales</taxon>
        <taxon>Roseivirgaceae</taxon>
        <taxon>Roseivirga</taxon>
    </lineage>
</organism>
<evidence type="ECO:0000313" key="2">
    <source>
        <dbReference type="EMBL" id="OEK07445.1"/>
    </source>
</evidence>
<dbReference type="OrthoDB" id="1465441at2"/>
<feature type="signal peptide" evidence="1">
    <location>
        <begin position="1"/>
        <end position="23"/>
    </location>
</feature>
<reference evidence="2 3" key="1">
    <citation type="submission" date="2016-08" db="EMBL/GenBank/DDBJ databases">
        <title>Draft genome of Fabibacter sp. strain SK-8.</title>
        <authorList>
            <person name="Wong S.-K."/>
            <person name="Hamasaki K."/>
            <person name="Yoshizawa S."/>
        </authorList>
    </citation>
    <scope>NUCLEOTIDE SEQUENCE [LARGE SCALE GENOMIC DNA]</scope>
    <source>
        <strain evidence="2 3">SK-8</strain>
    </source>
</reference>
<dbReference type="Proteomes" id="UP000095552">
    <property type="component" value="Unassembled WGS sequence"/>
</dbReference>
<accession>A0A1E5T7T5</accession>
<dbReference type="RefSeq" id="WP_069833428.1">
    <property type="nucleotide sequence ID" value="NZ_MDGQ01000002.1"/>
</dbReference>
<proteinExistence type="predicted"/>
<protein>
    <submittedName>
        <fullName evidence="2">Uncharacterized protein</fullName>
    </submittedName>
</protein>
<comment type="caution">
    <text evidence="2">The sequence shown here is derived from an EMBL/GenBank/DDBJ whole genome shotgun (WGS) entry which is preliminary data.</text>
</comment>